<accession>A0AA86SP33</accession>
<dbReference type="EMBL" id="OY731401">
    <property type="protein sequence ID" value="CAJ1952183.1"/>
    <property type="molecule type" value="Genomic_DNA"/>
</dbReference>
<dbReference type="Proteomes" id="UP001189624">
    <property type="component" value="Chromosome 4"/>
</dbReference>
<evidence type="ECO:0000313" key="2">
    <source>
        <dbReference type="Proteomes" id="UP001189624"/>
    </source>
</evidence>
<gene>
    <name evidence="1" type="ORF">AYBTSS11_LOCUS15167</name>
</gene>
<dbReference type="Gramene" id="rna-AYBTSS11_LOCUS15167">
    <property type="protein sequence ID" value="CAJ1952183.1"/>
    <property type="gene ID" value="gene-AYBTSS11_LOCUS15167"/>
</dbReference>
<keyword evidence="2" id="KW-1185">Reference proteome</keyword>
<name>A0AA86SP33_9FABA</name>
<evidence type="ECO:0000313" key="1">
    <source>
        <dbReference type="EMBL" id="CAJ1952183.1"/>
    </source>
</evidence>
<reference evidence="1" key="1">
    <citation type="submission" date="2023-10" db="EMBL/GenBank/DDBJ databases">
        <authorList>
            <person name="Domelevo Entfellner J.-B."/>
        </authorList>
    </citation>
    <scope>NUCLEOTIDE SEQUENCE</scope>
</reference>
<organism evidence="1 2">
    <name type="scientific">Sphenostylis stenocarpa</name>
    <dbReference type="NCBI Taxonomy" id="92480"/>
    <lineage>
        <taxon>Eukaryota</taxon>
        <taxon>Viridiplantae</taxon>
        <taxon>Streptophyta</taxon>
        <taxon>Embryophyta</taxon>
        <taxon>Tracheophyta</taxon>
        <taxon>Spermatophyta</taxon>
        <taxon>Magnoliopsida</taxon>
        <taxon>eudicotyledons</taxon>
        <taxon>Gunneridae</taxon>
        <taxon>Pentapetalae</taxon>
        <taxon>rosids</taxon>
        <taxon>fabids</taxon>
        <taxon>Fabales</taxon>
        <taxon>Fabaceae</taxon>
        <taxon>Papilionoideae</taxon>
        <taxon>50 kb inversion clade</taxon>
        <taxon>NPAAA clade</taxon>
        <taxon>indigoferoid/millettioid clade</taxon>
        <taxon>Phaseoleae</taxon>
        <taxon>Sphenostylis</taxon>
    </lineage>
</organism>
<dbReference type="AlphaFoldDB" id="A0AA86SP33"/>
<protein>
    <submittedName>
        <fullName evidence="1">Uncharacterized protein</fullName>
    </submittedName>
</protein>
<proteinExistence type="predicted"/>
<sequence>MASMNAGMSTWGGGNGTVPVPKPNIGIFCPEFSTTSGIAFASIVPTDLNVDGSYIPRMDGMGIGGPILAETENPTWAYMLSEFRAPKT</sequence>